<evidence type="ECO:0000313" key="4">
    <source>
        <dbReference type="Proteomes" id="UP000288805"/>
    </source>
</evidence>
<evidence type="ECO:0000259" key="1">
    <source>
        <dbReference type="Pfam" id="PF07727"/>
    </source>
</evidence>
<protein>
    <submittedName>
        <fullName evidence="3">Copia protein</fullName>
    </submittedName>
</protein>
<gene>
    <name evidence="3" type="primary">GIP_274</name>
    <name evidence="3" type="ORF">CK203_029274</name>
</gene>
<proteinExistence type="predicted"/>
<dbReference type="Pfam" id="PF20167">
    <property type="entry name" value="Transposase_32"/>
    <property type="match status" value="1"/>
</dbReference>
<dbReference type="CDD" id="cd09272">
    <property type="entry name" value="RNase_HI_RT_Ty1"/>
    <property type="match status" value="1"/>
</dbReference>
<dbReference type="Proteomes" id="UP000288805">
    <property type="component" value="Unassembled WGS sequence"/>
</dbReference>
<comment type="caution">
    <text evidence="3">The sequence shown here is derived from an EMBL/GenBank/DDBJ whole genome shotgun (WGS) entry which is preliminary data.</text>
</comment>
<name>A0A438ISQ6_VITVI</name>
<evidence type="ECO:0000313" key="3">
    <source>
        <dbReference type="EMBL" id="RVW99746.1"/>
    </source>
</evidence>
<reference evidence="3 4" key="1">
    <citation type="journal article" date="2018" name="PLoS Genet.">
        <title>Population sequencing reveals clonal diversity and ancestral inbreeding in the grapevine cultivar Chardonnay.</title>
        <authorList>
            <person name="Roach M.J."/>
            <person name="Johnson D.L."/>
            <person name="Bohlmann J."/>
            <person name="van Vuuren H.J."/>
            <person name="Jones S.J."/>
            <person name="Pretorius I.S."/>
            <person name="Schmidt S.A."/>
            <person name="Borneman A.R."/>
        </authorList>
    </citation>
    <scope>NUCLEOTIDE SEQUENCE [LARGE SCALE GENOMIC DNA]</scope>
    <source>
        <strain evidence="4">cv. Chardonnay</strain>
        <tissue evidence="3">Leaf</tissue>
    </source>
</reference>
<dbReference type="InterPro" id="IPR046796">
    <property type="entry name" value="Transposase_32_dom"/>
</dbReference>
<dbReference type="Pfam" id="PF07727">
    <property type="entry name" value="RVT_2"/>
    <property type="match status" value="1"/>
</dbReference>
<sequence length="639" mass="72644">MHSEFEMSMMGELNFFLGLQIKQLKEGTFINQAKYIRDLLKRFNMKEAKTMKTPMSSSIKLDMDEKGKPVNSTMYRGMIGTMDIGLWYPKGDNFELIGYSDADFTSCKVERKSTSGTCHFLALVSWHSKKQNSVALSTTKAEYIAADLCCAQILWMKQTLSDFNLIFEHVPTKCDNTSAINISKNPLQHFRTKHIEIRHHFLRDHAQKGDITLEFGFDLKPRVSAFGSVSSLHRTPQGCFSFIFVRLGLRGKSPTEPSQPEQTEARRKARYDMTLFSSIEDYQRYKQKFAQRKVVPGRSVNFSQLQHFGFEGLFRRMGRLPATYGLGGPVLSTVREVEIRLSPESICCILDIPSVGLRVYEANAWPTVPGFEPREAVQRLCRLVDAQGMGKPSTHSLTVISQVLHHMICSILLPRGGHQDEVSYLEAFIVDSIIIGRRIHVRYLMMMHMISCVESTTRVLPYGRFLTRVFKDVGVDLSRETDFEAPTSYDTYDEQSLGRMKFEKAADGSWVRRAEQQARGQGQMHPEAEEEAEIREMEDGLDLQMDFEQRGPELDIPSPPQSEGIHVEATFSEPMIKSSFAAGPSSQPLFIELPSEALHTPDHAPWMDVSAQISSLGTRMEELVLVHDSRFYSMVEHLD</sequence>
<feature type="domain" description="Putative plant transposon protein" evidence="2">
    <location>
        <begin position="331"/>
        <end position="476"/>
    </location>
</feature>
<evidence type="ECO:0000259" key="2">
    <source>
        <dbReference type="Pfam" id="PF20167"/>
    </source>
</evidence>
<dbReference type="PANTHER" id="PTHR11439">
    <property type="entry name" value="GAG-POL-RELATED RETROTRANSPOSON"/>
    <property type="match status" value="1"/>
</dbReference>
<dbReference type="EMBL" id="QGNW01000085">
    <property type="protein sequence ID" value="RVW99746.1"/>
    <property type="molecule type" value="Genomic_DNA"/>
</dbReference>
<dbReference type="PANTHER" id="PTHR11439:SF483">
    <property type="entry name" value="PEPTIDE SYNTHASE GLIP-LIKE, PUTATIVE (AFU_ORTHOLOGUE AFUA_3G12920)-RELATED"/>
    <property type="match status" value="1"/>
</dbReference>
<dbReference type="AlphaFoldDB" id="A0A438ISQ6"/>
<feature type="domain" description="Reverse transcriptase Ty1/copia-type" evidence="1">
    <location>
        <begin position="1"/>
        <end position="56"/>
    </location>
</feature>
<accession>A0A438ISQ6</accession>
<dbReference type="InterPro" id="IPR013103">
    <property type="entry name" value="RVT_2"/>
</dbReference>
<organism evidence="3 4">
    <name type="scientific">Vitis vinifera</name>
    <name type="common">Grape</name>
    <dbReference type="NCBI Taxonomy" id="29760"/>
    <lineage>
        <taxon>Eukaryota</taxon>
        <taxon>Viridiplantae</taxon>
        <taxon>Streptophyta</taxon>
        <taxon>Embryophyta</taxon>
        <taxon>Tracheophyta</taxon>
        <taxon>Spermatophyta</taxon>
        <taxon>Magnoliopsida</taxon>
        <taxon>eudicotyledons</taxon>
        <taxon>Gunneridae</taxon>
        <taxon>Pentapetalae</taxon>
        <taxon>rosids</taxon>
        <taxon>Vitales</taxon>
        <taxon>Vitaceae</taxon>
        <taxon>Viteae</taxon>
        <taxon>Vitis</taxon>
    </lineage>
</organism>